<proteinExistence type="predicted"/>
<evidence type="ECO:0000313" key="7">
    <source>
        <dbReference type="RefSeq" id="XP_040601618.1"/>
    </source>
</evidence>
<dbReference type="RefSeq" id="XP_040601618.1">
    <property type="nucleotide sequence ID" value="XM_040745684.1"/>
</dbReference>
<dbReference type="PROSITE" id="PS51366">
    <property type="entry name" value="MI"/>
    <property type="match status" value="1"/>
</dbReference>
<feature type="domain" description="MI" evidence="5">
    <location>
        <begin position="1"/>
        <end position="100"/>
    </location>
</feature>
<dbReference type="GeneID" id="106022198"/>
<keyword evidence="3" id="KW-0508">mRNA splicing</keyword>
<dbReference type="PANTHER" id="PTHR18034:SF3">
    <property type="entry name" value="PRE-MRNA-SPLICING FACTOR CWC22 HOMOLOG"/>
    <property type="match status" value="1"/>
</dbReference>
<reference evidence="7" key="1">
    <citation type="submission" date="2025-08" db="UniProtKB">
        <authorList>
            <consortium name="RefSeq"/>
        </authorList>
    </citation>
    <scope>IDENTIFICATION</scope>
    <source>
        <tissue evidence="7">Liver</tissue>
    </source>
</reference>
<keyword evidence="2" id="KW-0507">mRNA processing</keyword>
<keyword evidence="4" id="KW-0539">Nucleus</keyword>
<dbReference type="Proteomes" id="UP000886700">
    <property type="component" value="Unplaced"/>
</dbReference>
<evidence type="ECO:0000256" key="4">
    <source>
        <dbReference type="ARBA" id="ARBA00023242"/>
    </source>
</evidence>
<sequence>MESAKQREKRNSFSVEDLRRNLPCPEQHNSMEADKAAVSEKQQVCMLKKEYMEAFENIFREHYDTIHHLETNKLSNVAKMFAQLLYTDSLLWSVLECIKLSEDTTTSPSRIFIKIFFQALCEYMSLAKLNARLKDRTLQPFFEGLLPQDNPWNTCFAINFFTSM</sequence>
<dbReference type="InterPro" id="IPR003891">
    <property type="entry name" value="Initiation_fac_eIF4g_MI"/>
</dbReference>
<keyword evidence="6" id="KW-1185">Reference proteome</keyword>
<dbReference type="InterPro" id="IPR050781">
    <property type="entry name" value="CWC22_splicing_factor"/>
</dbReference>
<name>A0ABM2XKN5_MESAU</name>
<evidence type="ECO:0000313" key="6">
    <source>
        <dbReference type="Proteomes" id="UP000886700"/>
    </source>
</evidence>
<evidence type="ECO:0000256" key="1">
    <source>
        <dbReference type="ARBA" id="ARBA00004123"/>
    </source>
</evidence>
<organism evidence="6 7">
    <name type="scientific">Mesocricetus auratus</name>
    <name type="common">Golden hamster</name>
    <dbReference type="NCBI Taxonomy" id="10036"/>
    <lineage>
        <taxon>Eukaryota</taxon>
        <taxon>Metazoa</taxon>
        <taxon>Chordata</taxon>
        <taxon>Craniata</taxon>
        <taxon>Vertebrata</taxon>
        <taxon>Euteleostomi</taxon>
        <taxon>Mammalia</taxon>
        <taxon>Eutheria</taxon>
        <taxon>Euarchontoglires</taxon>
        <taxon>Glires</taxon>
        <taxon>Rodentia</taxon>
        <taxon>Myomorpha</taxon>
        <taxon>Muroidea</taxon>
        <taxon>Cricetidae</taxon>
        <taxon>Cricetinae</taxon>
        <taxon>Mesocricetus</taxon>
    </lineage>
</organism>
<evidence type="ECO:0000256" key="2">
    <source>
        <dbReference type="ARBA" id="ARBA00022664"/>
    </source>
</evidence>
<evidence type="ECO:0000259" key="5">
    <source>
        <dbReference type="PROSITE" id="PS51366"/>
    </source>
</evidence>
<protein>
    <submittedName>
        <fullName evidence="7">Pre-mRNA-splicing factor CWC22 homolog</fullName>
    </submittedName>
</protein>
<comment type="subcellular location">
    <subcellularLocation>
        <location evidence="1">Nucleus</location>
    </subcellularLocation>
</comment>
<evidence type="ECO:0000256" key="3">
    <source>
        <dbReference type="ARBA" id="ARBA00023187"/>
    </source>
</evidence>
<dbReference type="PANTHER" id="PTHR18034">
    <property type="entry name" value="CELL CYCLE CONTROL PROTEIN CWF22-RELATED"/>
    <property type="match status" value="1"/>
</dbReference>
<accession>A0ABM2XKN5</accession>
<gene>
    <name evidence="7" type="primary">LOC106022198</name>
</gene>